<dbReference type="OMA" id="DYMNMVI"/>
<name>A0A0D2PPN2_HYPSF</name>
<feature type="region of interest" description="Disordered" evidence="1">
    <location>
        <begin position="97"/>
        <end position="161"/>
    </location>
</feature>
<gene>
    <name evidence="3" type="ORF">HYPSUDRAFT_125965</name>
</gene>
<dbReference type="InterPro" id="IPR039249">
    <property type="entry name" value="GPATCH11"/>
</dbReference>
<keyword evidence="4" id="KW-1185">Reference proteome</keyword>
<reference evidence="4" key="1">
    <citation type="submission" date="2014-04" db="EMBL/GenBank/DDBJ databases">
        <title>Evolutionary Origins and Diversification of the Mycorrhizal Mutualists.</title>
        <authorList>
            <consortium name="DOE Joint Genome Institute"/>
            <consortium name="Mycorrhizal Genomics Consortium"/>
            <person name="Kohler A."/>
            <person name="Kuo A."/>
            <person name="Nagy L.G."/>
            <person name="Floudas D."/>
            <person name="Copeland A."/>
            <person name="Barry K.W."/>
            <person name="Cichocki N."/>
            <person name="Veneault-Fourrey C."/>
            <person name="LaButti K."/>
            <person name="Lindquist E.A."/>
            <person name="Lipzen A."/>
            <person name="Lundell T."/>
            <person name="Morin E."/>
            <person name="Murat C."/>
            <person name="Riley R."/>
            <person name="Ohm R."/>
            <person name="Sun H."/>
            <person name="Tunlid A."/>
            <person name="Henrissat B."/>
            <person name="Grigoriev I.V."/>
            <person name="Hibbett D.S."/>
            <person name="Martin F."/>
        </authorList>
    </citation>
    <scope>NUCLEOTIDE SEQUENCE [LARGE SCALE GENOMIC DNA]</scope>
    <source>
        <strain evidence="4">FD-334 SS-4</strain>
    </source>
</reference>
<evidence type="ECO:0000313" key="3">
    <source>
        <dbReference type="EMBL" id="KJA30111.1"/>
    </source>
</evidence>
<dbReference type="GO" id="GO:0000776">
    <property type="term" value="C:kinetochore"/>
    <property type="evidence" value="ECO:0007669"/>
    <property type="project" value="TreeGrafter"/>
</dbReference>
<dbReference type="Pfam" id="PF13821">
    <property type="entry name" value="DUF4187"/>
    <property type="match status" value="1"/>
</dbReference>
<protein>
    <recommendedName>
        <fullName evidence="2">G-patch domain-containing protein</fullName>
    </recommendedName>
</protein>
<feature type="compositionally biased region" description="Basic and acidic residues" evidence="1">
    <location>
        <begin position="53"/>
        <end position="69"/>
    </location>
</feature>
<feature type="domain" description="G-patch" evidence="2">
    <location>
        <begin position="81"/>
        <end position="154"/>
    </location>
</feature>
<dbReference type="SMART" id="SM01173">
    <property type="entry name" value="DUF4187"/>
    <property type="match status" value="1"/>
</dbReference>
<dbReference type="InterPro" id="IPR000467">
    <property type="entry name" value="G_patch_dom"/>
</dbReference>
<dbReference type="PANTHER" id="PTHR21032:SF0">
    <property type="entry name" value="G PATCH DOMAIN-CONTAINING PROTEIN 11"/>
    <property type="match status" value="1"/>
</dbReference>
<dbReference type="EMBL" id="KN817518">
    <property type="protein sequence ID" value="KJA30111.1"/>
    <property type="molecule type" value="Genomic_DNA"/>
</dbReference>
<dbReference type="Proteomes" id="UP000054270">
    <property type="component" value="Unassembled WGS sequence"/>
</dbReference>
<evidence type="ECO:0000313" key="4">
    <source>
        <dbReference type="Proteomes" id="UP000054270"/>
    </source>
</evidence>
<dbReference type="PROSITE" id="PS50174">
    <property type="entry name" value="G_PATCH"/>
    <property type="match status" value="1"/>
</dbReference>
<evidence type="ECO:0000259" key="2">
    <source>
        <dbReference type="PROSITE" id="PS50174"/>
    </source>
</evidence>
<feature type="region of interest" description="Disordered" evidence="1">
    <location>
        <begin position="19"/>
        <end position="69"/>
    </location>
</feature>
<sequence length="353" mass="39289">MSADDDDDYLSDKFLVAASSSSTKASSYSQLRKEAQKKAQLKNEQNKQKGRRQREIEAREEGLSKSLFDRAKEEEAAGIGSANKALSIMMKMGFKPGQSLGNTGDRDDTHARSGTPTAAAPTLSGASDEQKAHTTVPLPLQEWEGRRGIGLGKRRARSPSAAERLAKIAKMAESSGQRDFRERARDDYNNRRAEGRLVPAQSTCATLDEHEGKSFNVLWLNPNNRDTFPPGLLEALALHGNILVIPERQGDSVQNRLRKQMQIDALQPINDDADLDSGRADVMKSSLAAEDQYPPELLEEATQFLRLQAQDRLHLVLSYLRDKHAYCFWCGVTYESAEEMQEQCPGPEEDDHD</sequence>
<dbReference type="OrthoDB" id="786951at2759"/>
<proteinExistence type="predicted"/>
<dbReference type="AlphaFoldDB" id="A0A0D2PPN2"/>
<dbReference type="GO" id="GO:0003676">
    <property type="term" value="F:nucleic acid binding"/>
    <property type="evidence" value="ECO:0007669"/>
    <property type="project" value="InterPro"/>
</dbReference>
<dbReference type="InterPro" id="IPR025239">
    <property type="entry name" value="DUF4187"/>
</dbReference>
<dbReference type="PANTHER" id="PTHR21032">
    <property type="entry name" value="G PATCH DOMAIN-CONTAINING PROTEIN 11"/>
    <property type="match status" value="1"/>
</dbReference>
<dbReference type="STRING" id="945553.A0A0D2PPN2"/>
<evidence type="ECO:0000256" key="1">
    <source>
        <dbReference type="SAM" id="MobiDB-lite"/>
    </source>
</evidence>
<organism evidence="3 4">
    <name type="scientific">Hypholoma sublateritium (strain FD-334 SS-4)</name>
    <dbReference type="NCBI Taxonomy" id="945553"/>
    <lineage>
        <taxon>Eukaryota</taxon>
        <taxon>Fungi</taxon>
        <taxon>Dikarya</taxon>
        <taxon>Basidiomycota</taxon>
        <taxon>Agaricomycotina</taxon>
        <taxon>Agaricomycetes</taxon>
        <taxon>Agaricomycetidae</taxon>
        <taxon>Agaricales</taxon>
        <taxon>Agaricineae</taxon>
        <taxon>Strophariaceae</taxon>
        <taxon>Hypholoma</taxon>
    </lineage>
</organism>
<feature type="compositionally biased region" description="Low complexity" evidence="1">
    <location>
        <begin position="19"/>
        <end position="29"/>
    </location>
</feature>
<accession>A0A0D2PPN2</accession>